<protein>
    <submittedName>
        <fullName evidence="1">Uncharacterized protein</fullName>
    </submittedName>
</protein>
<dbReference type="AlphaFoldDB" id="A0A645IDS1"/>
<dbReference type="EMBL" id="VSSQ01107098">
    <property type="protein sequence ID" value="MPN46434.1"/>
    <property type="molecule type" value="Genomic_DNA"/>
</dbReference>
<organism evidence="1">
    <name type="scientific">bioreactor metagenome</name>
    <dbReference type="NCBI Taxonomy" id="1076179"/>
    <lineage>
        <taxon>unclassified sequences</taxon>
        <taxon>metagenomes</taxon>
        <taxon>ecological metagenomes</taxon>
    </lineage>
</organism>
<reference evidence="1" key="1">
    <citation type="submission" date="2019-08" db="EMBL/GenBank/DDBJ databases">
        <authorList>
            <person name="Kucharzyk K."/>
            <person name="Murdoch R.W."/>
            <person name="Higgins S."/>
            <person name="Loffler F."/>
        </authorList>
    </citation>
    <scope>NUCLEOTIDE SEQUENCE</scope>
</reference>
<comment type="caution">
    <text evidence="1">The sequence shown here is derived from an EMBL/GenBank/DDBJ whole genome shotgun (WGS) entry which is preliminary data.</text>
</comment>
<proteinExistence type="predicted"/>
<accession>A0A645IDS1</accession>
<sequence>MDRLLLQIAYDIFFRRFNLHRQELFLLSPVQRKNPVSCQSAYRLFKVIIHLIDGFCLLILGCRDDSSFLHGDLPVPDTVICLIRYVFGNDIFCACNSLFYSMYFFVRIYELFCQIFHRLVSLLKADDGSQRLQPLFFGNRGSCPPLRPIWPV</sequence>
<gene>
    <name evidence="1" type="ORF">SDC9_194020</name>
</gene>
<evidence type="ECO:0000313" key="1">
    <source>
        <dbReference type="EMBL" id="MPN46434.1"/>
    </source>
</evidence>
<name>A0A645IDS1_9ZZZZ</name>